<dbReference type="Pfam" id="PF10334">
    <property type="entry name" value="BRE4"/>
    <property type="match status" value="1"/>
</dbReference>
<dbReference type="AlphaFoldDB" id="A0A4S4MSN4"/>
<organism evidence="8 9">
    <name type="scientific">Antrodiella citrinella</name>
    <dbReference type="NCBI Taxonomy" id="2447956"/>
    <lineage>
        <taxon>Eukaryota</taxon>
        <taxon>Fungi</taxon>
        <taxon>Dikarya</taxon>
        <taxon>Basidiomycota</taxon>
        <taxon>Agaricomycotina</taxon>
        <taxon>Agaricomycetes</taxon>
        <taxon>Polyporales</taxon>
        <taxon>Steccherinaceae</taxon>
        <taxon>Antrodiella</taxon>
    </lineage>
</organism>
<keyword evidence="2 5" id="KW-0812">Transmembrane</keyword>
<dbReference type="PANTHER" id="PTHR47804:SF3">
    <property type="entry name" value="PROTEIN BRE4"/>
    <property type="match status" value="1"/>
</dbReference>
<sequence length="759" mass="85941">MPNPEEREVHNALQASLLTTSIKLNETYSQAAFELRIGRLSLRSIRPLISSIEHIRRELAWGMPLKQPPELRRRSSSKSVPLQVDHAPSDKFHAIIGPTAQNLGYTVLNAIHCIEATILFAYRPQNTSSPRFSLFSSSVQDDLKGVETQLMAIQAAEKQLSMAIEDSKDKFGVLYQDIHLGEVAGGSPVEVPKEIYDGSLAMIALLQMAGEMTTALKVAERLVLLCLQNPSRLWYPRLTLAWLGVLPGPFISDDPSANLSVNFALEEHPMHSADNPLLSEFERRQGMAEYAKRLAKKKVRETSDLKEKNGRTLKACGSFRSLLNGFVSLLSWCWTNNRTMDFRVHLWGFMRALKHSHHLRHALKNAVGVATLTFPAFLPPTSPTFRWYQSWHGQWMTISYLWVLETNTGSTWRTGYLRILGTCIGAVHAYIIWAICRVNPYGLVVLVTAADIPITWFITQTNLAPLAVPYSVTIASVSFAKYTTPDMTQPIIDLALLRALMITAGMVAALLMNSILFPRHGRVLFLSHTSRTFGLLSNLYLTLSHEMFHAKNPEDRSKVLKYELQTRNELYRLSALIMTMKNELSLLPKPLRHYRKVVLNMQKFLDLLTGLRKIRENLPRQESVIDVFTERRAFMSSICILMYACQHVFRTREPLPQFLPSARHALGILEHHTHDCLRKAPRHDARAFGVSLGYVFAEQETMRNMVNALEKLLELSGELFGTSAWLTQDGSWSTATMVDRDDEDLDGWYSTLPARSEDV</sequence>
<evidence type="ECO:0000259" key="6">
    <source>
        <dbReference type="Pfam" id="PF10334"/>
    </source>
</evidence>
<dbReference type="PANTHER" id="PTHR47804">
    <property type="entry name" value="60S RIBOSOMAL PROTEIN L19"/>
    <property type="match status" value="1"/>
</dbReference>
<evidence type="ECO:0000256" key="3">
    <source>
        <dbReference type="ARBA" id="ARBA00022989"/>
    </source>
</evidence>
<evidence type="ECO:0000256" key="5">
    <source>
        <dbReference type="SAM" id="Phobius"/>
    </source>
</evidence>
<evidence type="ECO:0000313" key="8">
    <source>
        <dbReference type="EMBL" id="THH26360.1"/>
    </source>
</evidence>
<comment type="caution">
    <text evidence="8">The sequence shown here is derived from an EMBL/GenBank/DDBJ whole genome shotgun (WGS) entry which is preliminary data.</text>
</comment>
<evidence type="ECO:0000256" key="2">
    <source>
        <dbReference type="ARBA" id="ARBA00022692"/>
    </source>
</evidence>
<dbReference type="Proteomes" id="UP000308730">
    <property type="component" value="Unassembled WGS sequence"/>
</dbReference>
<reference evidence="8 9" key="1">
    <citation type="submission" date="2019-02" db="EMBL/GenBank/DDBJ databases">
        <title>Genome sequencing of the rare red list fungi Antrodiella citrinella (Flaviporus citrinellus).</title>
        <authorList>
            <person name="Buettner E."/>
            <person name="Kellner H."/>
        </authorList>
    </citation>
    <scope>NUCLEOTIDE SEQUENCE [LARGE SCALE GENOMIC DNA]</scope>
    <source>
        <strain evidence="8 9">DSM 108506</strain>
    </source>
</reference>
<evidence type="ECO:0000259" key="7">
    <source>
        <dbReference type="Pfam" id="PF13515"/>
    </source>
</evidence>
<feature type="transmembrane region" description="Helical" evidence="5">
    <location>
        <begin position="495"/>
        <end position="517"/>
    </location>
</feature>
<evidence type="ECO:0000313" key="9">
    <source>
        <dbReference type="Proteomes" id="UP000308730"/>
    </source>
</evidence>
<dbReference type="InterPro" id="IPR052430">
    <property type="entry name" value="IVT-Associated"/>
</dbReference>
<dbReference type="OrthoDB" id="68611at2759"/>
<feature type="transmembrane region" description="Helical" evidence="5">
    <location>
        <begin position="415"/>
        <end position="433"/>
    </location>
</feature>
<evidence type="ECO:0000256" key="1">
    <source>
        <dbReference type="ARBA" id="ARBA00004141"/>
    </source>
</evidence>
<dbReference type="Pfam" id="PF13515">
    <property type="entry name" value="FUSC_2"/>
    <property type="match status" value="1"/>
</dbReference>
<keyword evidence="9" id="KW-1185">Reference proteome</keyword>
<feature type="domain" description="DUF2421" evidence="6">
    <location>
        <begin position="526"/>
        <end position="662"/>
    </location>
</feature>
<name>A0A4S4MSN4_9APHY</name>
<dbReference type="EMBL" id="SGPM01000359">
    <property type="protein sequence ID" value="THH26360.1"/>
    <property type="molecule type" value="Genomic_DNA"/>
</dbReference>
<dbReference type="GO" id="GO:0016020">
    <property type="term" value="C:membrane"/>
    <property type="evidence" value="ECO:0007669"/>
    <property type="project" value="UniProtKB-SubCell"/>
</dbReference>
<feature type="transmembrane region" description="Helical" evidence="5">
    <location>
        <begin position="440"/>
        <end position="458"/>
    </location>
</feature>
<gene>
    <name evidence="8" type="ORF">EUX98_g7828</name>
</gene>
<accession>A0A4S4MSN4</accession>
<keyword evidence="4 5" id="KW-0472">Membrane</keyword>
<evidence type="ECO:0000256" key="4">
    <source>
        <dbReference type="ARBA" id="ARBA00023136"/>
    </source>
</evidence>
<comment type="subcellular location">
    <subcellularLocation>
        <location evidence="1">Membrane</location>
        <topology evidence="1">Multi-pass membrane protein</topology>
    </subcellularLocation>
</comment>
<feature type="transmembrane region" description="Helical" evidence="5">
    <location>
        <begin position="464"/>
        <end position="483"/>
    </location>
</feature>
<protein>
    <submittedName>
        <fullName evidence="8">Uncharacterized protein</fullName>
    </submittedName>
</protein>
<proteinExistence type="predicted"/>
<feature type="domain" description="Integral membrane bound transporter" evidence="7">
    <location>
        <begin position="386"/>
        <end position="512"/>
    </location>
</feature>
<keyword evidence="3 5" id="KW-1133">Transmembrane helix</keyword>
<dbReference type="InterPro" id="IPR018820">
    <property type="entry name" value="BRE4-related_DUF2421"/>
</dbReference>
<dbReference type="InterPro" id="IPR049453">
    <property type="entry name" value="Memb_transporter_dom"/>
</dbReference>